<dbReference type="RefSeq" id="WP_121345853.1">
    <property type="nucleotide sequence ID" value="NZ_RBLG01000002.1"/>
</dbReference>
<name>A0A495PY34_9FLAO</name>
<reference evidence="2 3" key="1">
    <citation type="submission" date="2018-10" db="EMBL/GenBank/DDBJ databases">
        <title>Genomic Encyclopedia of Archaeal and Bacterial Type Strains, Phase II (KMG-II): from individual species to whole genera.</title>
        <authorList>
            <person name="Goeker M."/>
        </authorList>
    </citation>
    <scope>NUCLEOTIDE SEQUENCE [LARGE SCALE GENOMIC DNA]</scope>
    <source>
        <strain evidence="2 3">DSM 19839</strain>
    </source>
</reference>
<keyword evidence="1" id="KW-0732">Signal</keyword>
<gene>
    <name evidence="2" type="ORF">BC962_2035</name>
</gene>
<feature type="chain" id="PRO_5019800181" description="Lipoprotein" evidence="1">
    <location>
        <begin position="22"/>
        <end position="169"/>
    </location>
</feature>
<accession>A0A495PY34</accession>
<feature type="signal peptide" evidence="1">
    <location>
        <begin position="1"/>
        <end position="21"/>
    </location>
</feature>
<keyword evidence="3" id="KW-1185">Reference proteome</keyword>
<dbReference type="PROSITE" id="PS51257">
    <property type="entry name" value="PROKAR_LIPOPROTEIN"/>
    <property type="match status" value="1"/>
</dbReference>
<evidence type="ECO:0008006" key="4">
    <source>
        <dbReference type="Google" id="ProtNLM"/>
    </source>
</evidence>
<dbReference type="OrthoDB" id="5405846at2"/>
<organism evidence="2 3">
    <name type="scientific">Gillisia mitskevichiae</name>
    <dbReference type="NCBI Taxonomy" id="270921"/>
    <lineage>
        <taxon>Bacteria</taxon>
        <taxon>Pseudomonadati</taxon>
        <taxon>Bacteroidota</taxon>
        <taxon>Flavobacteriia</taxon>
        <taxon>Flavobacteriales</taxon>
        <taxon>Flavobacteriaceae</taxon>
        <taxon>Gillisia</taxon>
    </lineage>
</organism>
<protein>
    <recommendedName>
        <fullName evidence="4">Lipoprotein</fullName>
    </recommendedName>
</protein>
<sequence length="169" mass="18691">MKKQITLLLLACFLLSSCAYRITDFTIISTKNVDLSKASTFTRGKARNEGVDKAHIILTIPFGRPNLKEAIDRAIEATPGAVALVDGVVYSKSWWAIVYGQTKIIVEGTPLIDPALATTFEMPEYSIATLDRNGEIKEISEITEDEYLDMKDGIIKDTSPETFKSTLNL</sequence>
<comment type="caution">
    <text evidence="2">The sequence shown here is derived from an EMBL/GenBank/DDBJ whole genome shotgun (WGS) entry which is preliminary data.</text>
</comment>
<evidence type="ECO:0000313" key="2">
    <source>
        <dbReference type="EMBL" id="RKS53779.1"/>
    </source>
</evidence>
<dbReference type="EMBL" id="RBLG01000002">
    <property type="protein sequence ID" value="RKS53779.1"/>
    <property type="molecule type" value="Genomic_DNA"/>
</dbReference>
<evidence type="ECO:0000256" key="1">
    <source>
        <dbReference type="SAM" id="SignalP"/>
    </source>
</evidence>
<evidence type="ECO:0000313" key="3">
    <source>
        <dbReference type="Proteomes" id="UP000276282"/>
    </source>
</evidence>
<dbReference type="AlphaFoldDB" id="A0A495PY34"/>
<dbReference type="Proteomes" id="UP000276282">
    <property type="component" value="Unassembled WGS sequence"/>
</dbReference>
<proteinExistence type="predicted"/>